<proteinExistence type="predicted"/>
<organism evidence="1">
    <name type="scientific">Rhizophora mucronata</name>
    <name type="common">Asiatic mangrove</name>
    <dbReference type="NCBI Taxonomy" id="61149"/>
    <lineage>
        <taxon>Eukaryota</taxon>
        <taxon>Viridiplantae</taxon>
        <taxon>Streptophyta</taxon>
        <taxon>Embryophyta</taxon>
        <taxon>Tracheophyta</taxon>
        <taxon>Spermatophyta</taxon>
        <taxon>Magnoliopsida</taxon>
        <taxon>eudicotyledons</taxon>
        <taxon>Gunneridae</taxon>
        <taxon>Pentapetalae</taxon>
        <taxon>rosids</taxon>
        <taxon>fabids</taxon>
        <taxon>Malpighiales</taxon>
        <taxon>Rhizophoraceae</taxon>
        <taxon>Rhizophora</taxon>
    </lineage>
</organism>
<dbReference type="GO" id="GO:0001650">
    <property type="term" value="C:fibrillar center"/>
    <property type="evidence" value="ECO:0007669"/>
    <property type="project" value="TreeGrafter"/>
</dbReference>
<sequence length="897" mass="100968">MDYSEEWKALFPIGSVFEAPLLLSSPSIRAILGPLFFNPVPHTLTQLFNSPSLCPPLLNPSPRLSVKRFLSTSTAPECPILASTASSVASLFGNQLQNGATSLPFHNRLQLLRCPHNNTVIAFFPTGCNHDEVGFLLLSVREKNLVAIGDHFSSVYTAKKHLGQRIVRILVNPVMDLGNSPSIIGYLLVSALYSVHWYSVKVSKNSDIPTLVYIGCKNFKSSSVVGACWNPHLSNESVALLENGGLFLFNMESDSFNGYISGTRLAVIQDDPTNSKKQKWLGCEFSWHPRILVVARFDAVFLVDLRYGECRLTCLAMIDMFGVYAPVGKERFRAFSKAVSDHFHFVLVSDSMLVLCDVRKPLMPLLQWAHGLHKPCYVDVFRLSELRANSKDNTNKWATLSGFGIIAGSFWNCEFSLFCYGPPLPASERSMASEITKTSKSIYAWELPSDILLSGHDCRCGSCSVGEEFFKDLLPKWIDWQQKKDIVLGFGILSNNISSLIFEPDDSGGFTLIRLTSLGKLELQRYCASWGLVRKLEVAHKPSLLCFEGNLLHSMGNEEYKFPKRFKYINLDYLYAYLSGSLSQVVNSSMEKPCKEPREKESFDIDIHEILCKKLQICGFNRFRVLPAINIVFSDMDSPSSVHEVALRRIWAGLPVELLQLAFSSYSEVLEVLLHQKKVSLEYLAVPDKSQLPPYFLRMPSSRSTKWSPKVQPCDGLVGPVLPLPILLTLHGFRNGCPSSQEEVGGVSFEDELRMRCSEVVEVARELAVSDFLSDQDNNYISLADDREHSLVDSRRPKSFCLYHPVVDECSTKSHRDTNCLYNCHMFASILSKLHEGVPKCSDKVEELFNDLCPIDLKIETSDMSFSSQELKTFNLLKRRLSKWQEQYNPYKGSIIQ</sequence>
<dbReference type="EMBL" id="GGEC01011216">
    <property type="protein sequence ID" value="MBW91699.1"/>
    <property type="molecule type" value="Transcribed_RNA"/>
</dbReference>
<protein>
    <submittedName>
        <fullName evidence="1">Uncharacterized protein MANES_14G172500</fullName>
    </submittedName>
</protein>
<name>A0A2P2JE29_RHIMU</name>
<dbReference type="GO" id="GO:0001164">
    <property type="term" value="F:RNA polymerase I core promoter sequence-specific DNA binding"/>
    <property type="evidence" value="ECO:0007669"/>
    <property type="project" value="TreeGrafter"/>
</dbReference>
<dbReference type="InterPro" id="IPR038801">
    <property type="entry name" value="TAF1C"/>
</dbReference>
<reference evidence="1" key="1">
    <citation type="submission" date="2018-02" db="EMBL/GenBank/DDBJ databases">
        <title>Rhizophora mucronata_Transcriptome.</title>
        <authorList>
            <person name="Meera S.P."/>
            <person name="Sreeshan A."/>
            <person name="Augustine A."/>
        </authorList>
    </citation>
    <scope>NUCLEOTIDE SEQUENCE</scope>
    <source>
        <tissue evidence="1">Leaf</tissue>
    </source>
</reference>
<evidence type="ECO:0000313" key="1">
    <source>
        <dbReference type="EMBL" id="MBW91699.1"/>
    </source>
</evidence>
<dbReference type="PANTHER" id="PTHR15319">
    <property type="entry name" value="TATA BOX-BINDING PROTEIN ASSOCIATED FACTOR RNA POLYMERASE I SUBUNIT C"/>
    <property type="match status" value="1"/>
</dbReference>
<dbReference type="AlphaFoldDB" id="A0A2P2JE29"/>
<accession>A0A2P2JE29</accession>
<dbReference type="PANTHER" id="PTHR15319:SF1">
    <property type="entry name" value="TATA BOX-BINDING PROTEIN-ASSOCIATED FACTOR RNA POLYMERASE I SUBUNIT C"/>
    <property type="match status" value="1"/>
</dbReference>